<reference evidence="3" key="1">
    <citation type="journal article" date="2019" name="Int. J. Syst. Evol. Microbiol.">
        <title>The Global Catalogue of Microorganisms (GCM) 10K type strain sequencing project: providing services to taxonomists for standard genome sequencing and annotation.</title>
        <authorList>
            <consortium name="The Broad Institute Genomics Platform"/>
            <consortium name="The Broad Institute Genome Sequencing Center for Infectious Disease"/>
            <person name="Wu L."/>
            <person name="Ma J."/>
        </authorList>
    </citation>
    <scope>NUCLEOTIDE SEQUENCE [LARGE SCALE GENOMIC DNA]</scope>
    <source>
        <strain evidence="3">KACC 11299</strain>
    </source>
</reference>
<protein>
    <recommendedName>
        <fullName evidence="1">UPF0223 protein ACFPTP_06805</fullName>
    </recommendedName>
</protein>
<dbReference type="PIRSF" id="PIRSF037260">
    <property type="entry name" value="UPF0223"/>
    <property type="match status" value="1"/>
</dbReference>
<organism evidence="2 3">
    <name type="scientific">Sporosarcina koreensis</name>
    <dbReference type="NCBI Taxonomy" id="334735"/>
    <lineage>
        <taxon>Bacteria</taxon>
        <taxon>Bacillati</taxon>
        <taxon>Bacillota</taxon>
        <taxon>Bacilli</taxon>
        <taxon>Bacillales</taxon>
        <taxon>Caryophanaceae</taxon>
        <taxon>Sporosarcina</taxon>
    </lineage>
</organism>
<proteinExistence type="inferred from homology"/>
<dbReference type="RefSeq" id="WP_381443181.1">
    <property type="nucleotide sequence ID" value="NZ_JBHSNP010000011.1"/>
</dbReference>
<dbReference type="Gene3D" id="1.10.220.80">
    <property type="entry name" value="BH2638-like"/>
    <property type="match status" value="1"/>
</dbReference>
<name>A0ABW0TW18_9BACL</name>
<evidence type="ECO:0000256" key="1">
    <source>
        <dbReference type="HAMAP-Rule" id="MF_01041"/>
    </source>
</evidence>
<dbReference type="NCBIfam" id="NF003353">
    <property type="entry name" value="PRK04387.1"/>
    <property type="match status" value="1"/>
</dbReference>
<comment type="caution">
    <text evidence="2">The sequence shown here is derived from an EMBL/GenBank/DDBJ whole genome shotgun (WGS) entry which is preliminary data.</text>
</comment>
<dbReference type="SUPFAM" id="SSF158504">
    <property type="entry name" value="BH2638-like"/>
    <property type="match status" value="1"/>
</dbReference>
<sequence length="90" mass="10500">MDYNYPLSHHWTTEEIIDVVAFFQVVEKAYEAQIERSSFMDAYKKFKKVVPSIAEEKTIFKEFEEASGFNSYRIVKKAKEGTDGDSISFK</sequence>
<dbReference type="EMBL" id="JBHSNP010000011">
    <property type="protein sequence ID" value="MFC5602927.1"/>
    <property type="molecule type" value="Genomic_DNA"/>
</dbReference>
<evidence type="ECO:0000313" key="3">
    <source>
        <dbReference type="Proteomes" id="UP001596071"/>
    </source>
</evidence>
<dbReference type="InterPro" id="IPR007920">
    <property type="entry name" value="UPF0223"/>
</dbReference>
<comment type="similarity">
    <text evidence="1">Belongs to the UPF0223 family.</text>
</comment>
<dbReference type="Proteomes" id="UP001596071">
    <property type="component" value="Unassembled WGS sequence"/>
</dbReference>
<dbReference type="HAMAP" id="MF_01041">
    <property type="entry name" value="UPF0223"/>
    <property type="match status" value="1"/>
</dbReference>
<dbReference type="Pfam" id="PF05256">
    <property type="entry name" value="UPF0223"/>
    <property type="match status" value="1"/>
</dbReference>
<accession>A0ABW0TW18</accession>
<dbReference type="InterPro" id="IPR023324">
    <property type="entry name" value="BH2638-like_sf"/>
</dbReference>
<keyword evidence="3" id="KW-1185">Reference proteome</keyword>
<gene>
    <name evidence="2" type="ORF">ACFPTP_06805</name>
</gene>
<evidence type="ECO:0000313" key="2">
    <source>
        <dbReference type="EMBL" id="MFC5602927.1"/>
    </source>
</evidence>